<dbReference type="EMBL" id="JNUP01000003">
    <property type="protein sequence ID" value="KGE73700.1"/>
    <property type="molecule type" value="Genomic_DNA"/>
</dbReference>
<dbReference type="STRING" id="1480694.DC28_00235"/>
<dbReference type="Pfam" id="PF00248">
    <property type="entry name" value="Aldo_ket_red"/>
    <property type="match status" value="1"/>
</dbReference>
<dbReference type="Gene3D" id="3.20.20.100">
    <property type="entry name" value="NADP-dependent oxidoreductase domain"/>
    <property type="match status" value="1"/>
</dbReference>
<protein>
    <submittedName>
        <fullName evidence="2">Aldo/keto reductase</fullName>
    </submittedName>
</protein>
<proteinExistence type="predicted"/>
<dbReference type="PANTHER" id="PTHR43312">
    <property type="entry name" value="D-THREO-ALDOSE 1-DEHYDROGENASE"/>
    <property type="match status" value="1"/>
</dbReference>
<name>A0A098R0L2_9SPIO</name>
<dbReference type="PANTHER" id="PTHR43312:SF1">
    <property type="entry name" value="NADP-DEPENDENT OXIDOREDUCTASE DOMAIN-CONTAINING PROTEIN"/>
    <property type="match status" value="1"/>
</dbReference>
<dbReference type="RefSeq" id="WP_037544612.1">
    <property type="nucleotide sequence ID" value="NZ_JNUP01000003.1"/>
</dbReference>
<dbReference type="SUPFAM" id="SSF51430">
    <property type="entry name" value="NAD(P)-linked oxidoreductase"/>
    <property type="match status" value="1"/>
</dbReference>
<evidence type="ECO:0000313" key="2">
    <source>
        <dbReference type="EMBL" id="KGE73700.1"/>
    </source>
</evidence>
<dbReference type="AlphaFoldDB" id="A0A098R0L2"/>
<sequence length="328" mass="36434">MKSRQLGKTGISVSEIGLGTWQVGGRWGTGFNEPKAQEILEAAIEQGITFFDTADVYEGGKSESAVGALKRKYGSNITMATKCGRRFQPHTTETFSVNGIVQFIEDSLRNTGLEQLDLIQLHCPPTDIYYMPEYFAALEKLQEAGKVGHVGVSVEKVEEALKAIEYPIVSTVQIIVNMFRQRPTELFFREAQKKNIGIIARVPLASGLLTGTITKNTTFAKDDHRFFNRSGAAFDRGETFSGVPLEQGIAAVEILQQRLTSNYNMPLLALRWILMFDAVSTVIPGASRPEQITSNCEASDVPPLSDTEMNVVQEVYKEYIAPYVHQQW</sequence>
<comment type="caution">
    <text evidence="2">The sequence shown here is derived from an EMBL/GenBank/DDBJ whole genome shotgun (WGS) entry which is preliminary data.</text>
</comment>
<dbReference type="InterPro" id="IPR053135">
    <property type="entry name" value="AKR2_Oxidoreductase"/>
</dbReference>
<dbReference type="Proteomes" id="UP000029692">
    <property type="component" value="Unassembled WGS sequence"/>
</dbReference>
<dbReference type="InterPro" id="IPR036812">
    <property type="entry name" value="NAD(P)_OxRdtase_dom_sf"/>
</dbReference>
<accession>A0A098R0L2</accession>
<evidence type="ECO:0000313" key="3">
    <source>
        <dbReference type="Proteomes" id="UP000029692"/>
    </source>
</evidence>
<keyword evidence="3" id="KW-1185">Reference proteome</keyword>
<dbReference type="OrthoDB" id="9773828at2"/>
<gene>
    <name evidence="2" type="ORF">DC28_00235</name>
</gene>
<dbReference type="GO" id="GO:0016491">
    <property type="term" value="F:oxidoreductase activity"/>
    <property type="evidence" value="ECO:0007669"/>
    <property type="project" value="InterPro"/>
</dbReference>
<dbReference type="InterPro" id="IPR023210">
    <property type="entry name" value="NADP_OxRdtase_dom"/>
</dbReference>
<dbReference type="PRINTS" id="PR00069">
    <property type="entry name" value="ALDKETRDTASE"/>
</dbReference>
<organism evidence="2 3">
    <name type="scientific">Spirochaeta lutea</name>
    <dbReference type="NCBI Taxonomy" id="1480694"/>
    <lineage>
        <taxon>Bacteria</taxon>
        <taxon>Pseudomonadati</taxon>
        <taxon>Spirochaetota</taxon>
        <taxon>Spirochaetia</taxon>
        <taxon>Spirochaetales</taxon>
        <taxon>Spirochaetaceae</taxon>
        <taxon>Spirochaeta</taxon>
    </lineage>
</organism>
<dbReference type="CDD" id="cd19086">
    <property type="entry name" value="AKR_AKR11C1"/>
    <property type="match status" value="1"/>
</dbReference>
<evidence type="ECO:0000259" key="1">
    <source>
        <dbReference type="Pfam" id="PF00248"/>
    </source>
</evidence>
<reference evidence="2 3" key="1">
    <citation type="submission" date="2014-05" db="EMBL/GenBank/DDBJ databases">
        <title>De novo Genome Sequence of Spirocheata sp.</title>
        <authorList>
            <person name="Shivani Y."/>
            <person name="Subhash Y."/>
            <person name="Tushar L."/>
            <person name="Sasikala C."/>
            <person name="Ramana C.V."/>
        </authorList>
    </citation>
    <scope>NUCLEOTIDE SEQUENCE [LARGE SCALE GENOMIC DNA]</scope>
    <source>
        <strain evidence="2 3">JC230</strain>
    </source>
</reference>
<dbReference type="eggNOG" id="COG0667">
    <property type="taxonomic scope" value="Bacteria"/>
</dbReference>
<dbReference type="InterPro" id="IPR020471">
    <property type="entry name" value="AKR"/>
</dbReference>
<feature type="domain" description="NADP-dependent oxidoreductase" evidence="1">
    <location>
        <begin position="15"/>
        <end position="316"/>
    </location>
</feature>